<feature type="domain" description="MYND-type" evidence="5">
    <location>
        <begin position="93"/>
        <end position="135"/>
    </location>
</feature>
<protein>
    <recommendedName>
        <fullName evidence="5">MYND-type domain-containing protein</fullName>
    </recommendedName>
</protein>
<dbReference type="PROSITE" id="PS01360">
    <property type="entry name" value="ZF_MYND_1"/>
    <property type="match status" value="1"/>
</dbReference>
<evidence type="ECO:0000259" key="5">
    <source>
        <dbReference type="PROSITE" id="PS50865"/>
    </source>
</evidence>
<keyword evidence="7" id="KW-1185">Reference proteome</keyword>
<dbReference type="InterPro" id="IPR024119">
    <property type="entry name" value="TF_DEAF-1"/>
</dbReference>
<evidence type="ECO:0000256" key="1">
    <source>
        <dbReference type="ARBA" id="ARBA00022723"/>
    </source>
</evidence>
<proteinExistence type="predicted"/>
<dbReference type="GO" id="GO:0008270">
    <property type="term" value="F:zinc ion binding"/>
    <property type="evidence" value="ECO:0007669"/>
    <property type="project" value="UniProtKB-KW"/>
</dbReference>
<dbReference type="GO" id="GO:0005634">
    <property type="term" value="C:nucleus"/>
    <property type="evidence" value="ECO:0007669"/>
    <property type="project" value="TreeGrafter"/>
</dbReference>
<dbReference type="AlphaFoldDB" id="A0AAD3HF31"/>
<dbReference type="InterPro" id="IPR002893">
    <property type="entry name" value="Znf_MYND"/>
</dbReference>
<dbReference type="Pfam" id="PF01753">
    <property type="entry name" value="zf-MYND"/>
    <property type="match status" value="2"/>
</dbReference>
<evidence type="ECO:0000313" key="6">
    <source>
        <dbReference type="EMBL" id="GFH61295.1"/>
    </source>
</evidence>
<dbReference type="EMBL" id="BLLK01000074">
    <property type="protein sequence ID" value="GFH61295.1"/>
    <property type="molecule type" value="Genomic_DNA"/>
</dbReference>
<dbReference type="PANTHER" id="PTHR10237">
    <property type="entry name" value="DEFORMED EPIDERMAL AUTOREGULATORY FACTOR 1 HOMOLOG SUPPRESSIN"/>
    <property type="match status" value="1"/>
</dbReference>
<keyword evidence="2 4" id="KW-0863">Zinc-finger</keyword>
<evidence type="ECO:0000256" key="3">
    <source>
        <dbReference type="ARBA" id="ARBA00022833"/>
    </source>
</evidence>
<dbReference type="SUPFAM" id="SSF144232">
    <property type="entry name" value="HIT/MYND zinc finger-like"/>
    <property type="match status" value="2"/>
</dbReference>
<evidence type="ECO:0000313" key="7">
    <source>
        <dbReference type="Proteomes" id="UP001054902"/>
    </source>
</evidence>
<organism evidence="6 7">
    <name type="scientific">Chaetoceros tenuissimus</name>
    <dbReference type="NCBI Taxonomy" id="426638"/>
    <lineage>
        <taxon>Eukaryota</taxon>
        <taxon>Sar</taxon>
        <taxon>Stramenopiles</taxon>
        <taxon>Ochrophyta</taxon>
        <taxon>Bacillariophyta</taxon>
        <taxon>Coscinodiscophyceae</taxon>
        <taxon>Chaetocerotophycidae</taxon>
        <taxon>Chaetocerotales</taxon>
        <taxon>Chaetocerotaceae</taxon>
        <taxon>Chaetoceros</taxon>
    </lineage>
</organism>
<reference evidence="6 7" key="1">
    <citation type="journal article" date="2021" name="Sci. Rep.">
        <title>The genome of the diatom Chaetoceros tenuissimus carries an ancient integrated fragment of an extant virus.</title>
        <authorList>
            <person name="Hongo Y."/>
            <person name="Kimura K."/>
            <person name="Takaki Y."/>
            <person name="Yoshida Y."/>
            <person name="Baba S."/>
            <person name="Kobayashi G."/>
            <person name="Nagasaki K."/>
            <person name="Hano T."/>
            <person name="Tomaru Y."/>
        </authorList>
    </citation>
    <scope>NUCLEOTIDE SEQUENCE [LARGE SCALE GENOMIC DNA]</scope>
    <source>
        <strain evidence="6 7">NIES-3715</strain>
    </source>
</reference>
<feature type="domain" description="MYND-type" evidence="5">
    <location>
        <begin position="16"/>
        <end position="57"/>
    </location>
</feature>
<keyword evidence="3" id="KW-0862">Zinc</keyword>
<dbReference type="PROSITE" id="PS50865">
    <property type="entry name" value="ZF_MYND_2"/>
    <property type="match status" value="2"/>
</dbReference>
<keyword evidence="1" id="KW-0479">Metal-binding</keyword>
<dbReference type="Gene3D" id="6.10.140.2220">
    <property type="match status" value="2"/>
</dbReference>
<name>A0AAD3HF31_9STRA</name>
<gene>
    <name evidence="6" type="ORF">CTEN210_17771</name>
</gene>
<evidence type="ECO:0000256" key="2">
    <source>
        <dbReference type="ARBA" id="ARBA00022771"/>
    </source>
</evidence>
<sequence>MSSTTSTTKKPNNGPCAACNKEGAVFRCAPCRDAGVDVFFCNRECQVKLWKTHKNVCKKTSNPDLEKEQSSTKKEVKQEGKKEFQLRKYTQICANCSKTDADIGSKLSGCSKCNSAFYCSRECQVEDWPKHKSQCKHNFEFVNYIERYLDLSGKNTRHLLQKWLAKTRTLSYFSEAVYLAVKKEGVEHQPPVKAVRIEIEFDYNAQTFIVTEVPRAVTIADLDQDSKEFIRKTFKERTAEDIDCGYIHFVIISTKELGKMFESKIEIGITKGVLDQMNAAHIDMFQLRYLYAQNHLKSNLFRGWKSIQRKNLRKQIEQMNIGQSYTVFVQNALQFFCKKSLRNTHRIVIYMKVGKEIGQISRLLHYGIVSIAEFEEYKERLEKLVIRVEDTESRPHSCTEMAIETLFVDFDTCFCFDHSVFCGVNATQNKTAKQCKKAADKHFRKLQQSVKEMPSDLLEKVSL</sequence>
<dbReference type="GO" id="GO:0000981">
    <property type="term" value="F:DNA-binding transcription factor activity, RNA polymerase II-specific"/>
    <property type="evidence" value="ECO:0007669"/>
    <property type="project" value="TreeGrafter"/>
</dbReference>
<evidence type="ECO:0000256" key="4">
    <source>
        <dbReference type="PROSITE-ProRule" id="PRU00134"/>
    </source>
</evidence>
<accession>A0AAD3HF31</accession>
<comment type="caution">
    <text evidence="6">The sequence shown here is derived from an EMBL/GenBank/DDBJ whole genome shotgun (WGS) entry which is preliminary data.</text>
</comment>
<dbReference type="PANTHER" id="PTHR10237:SF14">
    <property type="entry name" value="MYND-TYPE DOMAIN-CONTAINING PROTEIN"/>
    <property type="match status" value="1"/>
</dbReference>
<dbReference type="Proteomes" id="UP001054902">
    <property type="component" value="Unassembled WGS sequence"/>
</dbReference>